<dbReference type="GO" id="GO:0006310">
    <property type="term" value="P:DNA recombination"/>
    <property type="evidence" value="ECO:0007669"/>
    <property type="project" value="UniProtKB-KW"/>
</dbReference>
<feature type="compositionally biased region" description="Polar residues" evidence="2">
    <location>
        <begin position="1"/>
        <end position="13"/>
    </location>
</feature>
<feature type="region of interest" description="Disordered" evidence="2">
    <location>
        <begin position="658"/>
        <end position="686"/>
    </location>
</feature>
<evidence type="ECO:0000313" key="3">
    <source>
        <dbReference type="EMBL" id="GLB44840.1"/>
    </source>
</evidence>
<proteinExistence type="predicted"/>
<gene>
    <name evidence="3" type="ORF">LshimejAT787_1801770</name>
</gene>
<comment type="caution">
    <text evidence="3">The sequence shown here is derived from an EMBL/GenBank/DDBJ whole genome shotgun (WGS) entry which is preliminary data.</text>
</comment>
<feature type="compositionally biased region" description="Low complexity" evidence="2">
    <location>
        <begin position="531"/>
        <end position="547"/>
    </location>
</feature>
<name>A0A9P3PZH0_LYOSH</name>
<feature type="compositionally biased region" description="Pro residues" evidence="2">
    <location>
        <begin position="501"/>
        <end position="512"/>
    </location>
</feature>
<feature type="compositionally biased region" description="Basic residues" evidence="2">
    <location>
        <begin position="660"/>
        <end position="669"/>
    </location>
</feature>
<dbReference type="SUPFAM" id="SSF56349">
    <property type="entry name" value="DNA breaking-rejoining enzymes"/>
    <property type="match status" value="1"/>
</dbReference>
<keyword evidence="1" id="KW-0233">DNA recombination</keyword>
<feature type="region of interest" description="Disordered" evidence="2">
    <location>
        <begin position="494"/>
        <end position="565"/>
    </location>
</feature>
<dbReference type="AlphaFoldDB" id="A0A9P3PZH0"/>
<accession>A0A9P3PZH0</accession>
<dbReference type="InterPro" id="IPR011010">
    <property type="entry name" value="DNA_brk_join_enz"/>
</dbReference>
<protein>
    <recommendedName>
        <fullName evidence="5">Tyr recombinase domain-containing protein</fullName>
    </recommendedName>
</protein>
<evidence type="ECO:0008006" key="5">
    <source>
        <dbReference type="Google" id="ProtNLM"/>
    </source>
</evidence>
<dbReference type="GO" id="GO:0015074">
    <property type="term" value="P:DNA integration"/>
    <property type="evidence" value="ECO:0007669"/>
    <property type="project" value="InterPro"/>
</dbReference>
<dbReference type="GO" id="GO:0003677">
    <property type="term" value="F:DNA binding"/>
    <property type="evidence" value="ECO:0007669"/>
    <property type="project" value="InterPro"/>
</dbReference>
<keyword evidence="4" id="KW-1185">Reference proteome</keyword>
<sequence>MTGTKTGKNVSTTRPRRRKVPSAAATAALPTSPTIELLLQAQAANRAKFSRPSRTASAYKGHLARGRAFLRNLVAQRRESGATGATDVGSADIDIDLLEKAFDNPPNRLSAYALELFLIQKCVVENLSKCTAHGIQAAFADLWDNMDGDTYAGDYIYNKQTDTVHGCPARAANIKNLIKTFTKKAAAEGASATREHAEAMKIEDLEQVMAWSEHQFQSDRNVSRSAVLGEGAGAQRRFEAKHLMMRAFMSSGFTLWTRNFELCRLPVRNFKRCVSPAPYHTPYIEVLLDQRKGWQSKAGFEASLENNRYNVYRQDVPAMDMYTHLLRWLDAYECFLGRPLLPDDYVFPFISPNGTIDSNREMSHDVIQRLLSEFVTGAGLPDVFTTHSFRRGGAQYRFIFAPFGKRWSLNIIRWWGGWAAGENVDTLMKYLIDSLNSREKTHMDMLNPAGPSNIDKSFTGHPQPQCPPEFWVAAASSSAMTSPACICTARAQESRCTPGTPASPPMPSPSPPSTRSSSPPQPSPSTFNVDPLPSANSGLSSPSSPFLRYPPHRSQISDDLQQRSEISPSICLAPNLGRKKGGWRRALDQWYKPDSRTKIAIKDWPEEWYRNNKALASLRSGRQSIAEEFERRGKSHDQFLDDYPLADEQSYSRVLDRIRQVHGRRRKSKNGTPEARGAQARRDQVG</sequence>
<evidence type="ECO:0000313" key="4">
    <source>
        <dbReference type="Proteomes" id="UP001063166"/>
    </source>
</evidence>
<dbReference type="Proteomes" id="UP001063166">
    <property type="component" value="Unassembled WGS sequence"/>
</dbReference>
<dbReference type="Gene3D" id="1.10.443.10">
    <property type="entry name" value="Intergrase catalytic core"/>
    <property type="match status" value="1"/>
</dbReference>
<dbReference type="OrthoDB" id="2976553at2759"/>
<dbReference type="InterPro" id="IPR013762">
    <property type="entry name" value="Integrase-like_cat_sf"/>
</dbReference>
<evidence type="ECO:0000256" key="2">
    <source>
        <dbReference type="SAM" id="MobiDB-lite"/>
    </source>
</evidence>
<dbReference type="EMBL" id="BRPK01000018">
    <property type="protein sequence ID" value="GLB44840.1"/>
    <property type="molecule type" value="Genomic_DNA"/>
</dbReference>
<evidence type="ECO:0000256" key="1">
    <source>
        <dbReference type="ARBA" id="ARBA00023172"/>
    </source>
</evidence>
<reference evidence="3" key="1">
    <citation type="submission" date="2022-07" db="EMBL/GenBank/DDBJ databases">
        <title>The genome of Lyophyllum shimeji provides insight into the initial evolution of ectomycorrhizal fungal genome.</title>
        <authorList>
            <person name="Kobayashi Y."/>
            <person name="Shibata T."/>
            <person name="Hirakawa H."/>
            <person name="Shigenobu S."/>
            <person name="Nishiyama T."/>
            <person name="Yamada A."/>
            <person name="Hasebe M."/>
            <person name="Kawaguchi M."/>
        </authorList>
    </citation>
    <scope>NUCLEOTIDE SEQUENCE</scope>
    <source>
        <strain evidence="3">AT787</strain>
    </source>
</reference>
<feature type="region of interest" description="Disordered" evidence="2">
    <location>
        <begin position="1"/>
        <end position="26"/>
    </location>
</feature>
<organism evidence="3 4">
    <name type="scientific">Lyophyllum shimeji</name>
    <name type="common">Hon-shimeji</name>
    <name type="synonym">Tricholoma shimeji</name>
    <dbReference type="NCBI Taxonomy" id="47721"/>
    <lineage>
        <taxon>Eukaryota</taxon>
        <taxon>Fungi</taxon>
        <taxon>Dikarya</taxon>
        <taxon>Basidiomycota</taxon>
        <taxon>Agaricomycotina</taxon>
        <taxon>Agaricomycetes</taxon>
        <taxon>Agaricomycetidae</taxon>
        <taxon>Agaricales</taxon>
        <taxon>Tricholomatineae</taxon>
        <taxon>Lyophyllaceae</taxon>
        <taxon>Lyophyllum</taxon>
    </lineage>
</organism>